<dbReference type="PANTHER" id="PTHR30441">
    <property type="entry name" value="DUF748 DOMAIN-CONTAINING PROTEIN"/>
    <property type="match status" value="1"/>
</dbReference>
<proteinExistence type="predicted"/>
<dbReference type="RefSeq" id="WP_248341594.1">
    <property type="nucleotide sequence ID" value="NZ_AP025592.1"/>
</dbReference>
<gene>
    <name evidence="1" type="ORF">AMPC_25440</name>
</gene>
<organism evidence="1 2">
    <name type="scientific">Anaeromyxobacter paludicola</name>
    <dbReference type="NCBI Taxonomy" id="2918171"/>
    <lineage>
        <taxon>Bacteria</taxon>
        <taxon>Pseudomonadati</taxon>
        <taxon>Myxococcota</taxon>
        <taxon>Myxococcia</taxon>
        <taxon>Myxococcales</taxon>
        <taxon>Cystobacterineae</taxon>
        <taxon>Anaeromyxobacteraceae</taxon>
        <taxon>Anaeromyxobacter</taxon>
    </lineage>
</organism>
<evidence type="ECO:0000313" key="2">
    <source>
        <dbReference type="Proteomes" id="UP001162734"/>
    </source>
</evidence>
<accession>A0ABN6N891</accession>
<dbReference type="Pfam" id="PF05359">
    <property type="entry name" value="DUF748"/>
    <property type="match status" value="2"/>
</dbReference>
<evidence type="ECO:0000313" key="1">
    <source>
        <dbReference type="EMBL" id="BDG09431.1"/>
    </source>
</evidence>
<evidence type="ECO:0008006" key="3">
    <source>
        <dbReference type="Google" id="ProtNLM"/>
    </source>
</evidence>
<dbReference type="Gene3D" id="3.30.1330.60">
    <property type="entry name" value="OmpA-like domain"/>
    <property type="match status" value="1"/>
</dbReference>
<dbReference type="InterPro" id="IPR052894">
    <property type="entry name" value="AsmA-related"/>
</dbReference>
<protein>
    <recommendedName>
        <fullName evidence="3">DUF748 domain-containing protein</fullName>
    </recommendedName>
</protein>
<keyword evidence="2" id="KW-1185">Reference proteome</keyword>
<sequence length="912" mass="96542">MSRPAARTILLRAALALSLLLALYAALGFLLAPRLLRSAILKQGSAALKREVRVGRVEVNPFALSVRIRDLEVRDHGGEPLAGWGSLYVRVTPLRLLHRELGLAEVRLDQPAVSLTLQPDGALNVQDLLAPSGPAAAQAPAKAAPAGQKAQLGLYIGQLAISGARVTFTDRTRTPAFRSALGPLSIALSSFRTAGGGDSPYAFSGATESGETFSWSGTVDSRPLRSSGTISFAHLKLPKYGAYIKDQATVEVLDGSLSYGSRYELAWDAEKRVLALRDGRLEVEQLGLAPLGQKAALVALPRVEVAGIDVDLLGQEARVGAVRVKGGEVRVGRDAAGKLGLSEMGPRPPPPGAKPGAWRWSVGTVEVEGLRVPVEDRSTPVPARFALEQVAVKLGELRPGPETVCPLEASLLWNGKGKVEARGPIHPFGKRAELELAAAGLDLTPLAPFLESQPPLKLTAGTLGLKARTTFDGRGAEPRWSFAGEVRVEGLSLVSPAHREDQIQWRALELAGIDAGSTPPRAVVQSVRLVAPRFRLHVWEDGSLSFASKAAGKPVAKPAATARPAGRAAPAWRTGVGSFQIAGGEVALADRSVRPPALLTLGDIQARITHLSSDPSVRSVVDVRAKAGGAAPVSITGTLNPLQKEAFTDLKVASRGIDLSPFGPYAGKFLGYGIQKGKLHLDLGYKIVRRSLTATNVVKLDQLTLGDKVESPDATKLPVKLALAILTDRDGVIDLDVPVEGNLDDPEFRFGKVIWHTVLNVLVKVATSPFSLLSAIAGGGQEDLSMIAYAPGEDAPDAAAQKRLAALAKSLSQRPALGVEIEGTADPEQDGKVLRLQQFREEHPEVKGEPTPAQLAAVELDPEALPELAAERAHGVRDALVAAGIDQARLFLVEGGERARKEQGARVYFSVR</sequence>
<dbReference type="SUPFAM" id="SSF103088">
    <property type="entry name" value="OmpA-like"/>
    <property type="match status" value="1"/>
</dbReference>
<name>A0ABN6N891_9BACT</name>
<dbReference type="EMBL" id="AP025592">
    <property type="protein sequence ID" value="BDG09431.1"/>
    <property type="molecule type" value="Genomic_DNA"/>
</dbReference>
<reference evidence="2" key="1">
    <citation type="journal article" date="2022" name="Int. J. Syst. Evol. Microbiol.">
        <title>Anaeromyxobacter oryzae sp. nov., Anaeromyxobacter diazotrophicus sp. nov. and Anaeromyxobacter paludicola sp. nov., isolated from paddy soils.</title>
        <authorList>
            <person name="Itoh H."/>
            <person name="Xu Z."/>
            <person name="Mise K."/>
            <person name="Masuda Y."/>
            <person name="Ushijima N."/>
            <person name="Hayakawa C."/>
            <person name="Shiratori Y."/>
            <person name="Senoo K."/>
        </authorList>
    </citation>
    <scope>NUCLEOTIDE SEQUENCE [LARGE SCALE GENOMIC DNA]</scope>
    <source>
        <strain evidence="2">Red630</strain>
    </source>
</reference>
<dbReference type="Proteomes" id="UP001162734">
    <property type="component" value="Chromosome"/>
</dbReference>
<dbReference type="PANTHER" id="PTHR30441:SF8">
    <property type="entry name" value="DUF748 DOMAIN-CONTAINING PROTEIN"/>
    <property type="match status" value="1"/>
</dbReference>
<dbReference type="InterPro" id="IPR008023">
    <property type="entry name" value="DUF748"/>
</dbReference>
<dbReference type="InterPro" id="IPR036737">
    <property type="entry name" value="OmpA-like_sf"/>
</dbReference>